<dbReference type="GeneID" id="64669092"/>
<sequence>KKMFLVLHESGIFITSCCHCFVLLVCDMLQSGELAKYPLALIDKILSVYGPNEGCAYDIGCMFSKMLSSSSLAPQVDELGFQMMVGAFHGHAHNQKCQLCWHPLHILSTRHSEGKGCEHIFSASNELAWSTRHASLFHWYQSIEEHFIFWDKDKYAALSA</sequence>
<name>A0AAD4HNF5_9AGAM</name>
<comment type="caution">
    <text evidence="1">The sequence shown here is derived from an EMBL/GenBank/DDBJ whole genome shotgun (WGS) entry which is preliminary data.</text>
</comment>
<protein>
    <submittedName>
        <fullName evidence="1">Uncharacterized protein</fullName>
    </submittedName>
</protein>
<gene>
    <name evidence="1" type="ORF">F5891DRAFT_948259</name>
</gene>
<keyword evidence="2" id="KW-1185">Reference proteome</keyword>
<dbReference type="PANTHER" id="PTHR33096:SF1">
    <property type="entry name" value="CXC1-LIKE CYSTEINE CLUSTER ASSOCIATED WITH KDZ TRANSPOSASES DOMAIN-CONTAINING PROTEIN"/>
    <property type="match status" value="1"/>
</dbReference>
<dbReference type="RefSeq" id="XP_041228497.1">
    <property type="nucleotide sequence ID" value="XM_041374794.1"/>
</dbReference>
<organism evidence="1 2">
    <name type="scientific">Suillus fuscotomentosus</name>
    <dbReference type="NCBI Taxonomy" id="1912939"/>
    <lineage>
        <taxon>Eukaryota</taxon>
        <taxon>Fungi</taxon>
        <taxon>Dikarya</taxon>
        <taxon>Basidiomycota</taxon>
        <taxon>Agaricomycotina</taxon>
        <taxon>Agaricomycetes</taxon>
        <taxon>Agaricomycetidae</taxon>
        <taxon>Boletales</taxon>
        <taxon>Suillineae</taxon>
        <taxon>Suillaceae</taxon>
        <taxon>Suillus</taxon>
    </lineage>
</organism>
<evidence type="ECO:0000313" key="1">
    <source>
        <dbReference type="EMBL" id="KAG1902922.1"/>
    </source>
</evidence>
<feature type="non-terminal residue" evidence="1">
    <location>
        <position position="160"/>
    </location>
</feature>
<reference evidence="1" key="1">
    <citation type="journal article" date="2020" name="New Phytol.">
        <title>Comparative genomics reveals dynamic genome evolution in host specialist ectomycorrhizal fungi.</title>
        <authorList>
            <person name="Lofgren L.A."/>
            <person name="Nguyen N.H."/>
            <person name="Vilgalys R."/>
            <person name="Ruytinx J."/>
            <person name="Liao H.L."/>
            <person name="Branco S."/>
            <person name="Kuo A."/>
            <person name="LaButti K."/>
            <person name="Lipzen A."/>
            <person name="Andreopoulos W."/>
            <person name="Pangilinan J."/>
            <person name="Riley R."/>
            <person name="Hundley H."/>
            <person name="Na H."/>
            <person name="Barry K."/>
            <person name="Grigoriev I.V."/>
            <person name="Stajich J.E."/>
            <person name="Kennedy P.G."/>
        </authorList>
    </citation>
    <scope>NUCLEOTIDE SEQUENCE</scope>
    <source>
        <strain evidence="1">FC203</strain>
    </source>
</reference>
<dbReference type="Proteomes" id="UP001195769">
    <property type="component" value="Unassembled WGS sequence"/>
</dbReference>
<dbReference type="Pfam" id="PF18758">
    <property type="entry name" value="KDZ"/>
    <property type="match status" value="1"/>
</dbReference>
<dbReference type="AlphaFoldDB" id="A0AAD4HNF5"/>
<evidence type="ECO:0000313" key="2">
    <source>
        <dbReference type="Proteomes" id="UP001195769"/>
    </source>
</evidence>
<dbReference type="InterPro" id="IPR040521">
    <property type="entry name" value="KDZ"/>
</dbReference>
<dbReference type="PANTHER" id="PTHR33096">
    <property type="entry name" value="CXC2 DOMAIN-CONTAINING PROTEIN"/>
    <property type="match status" value="1"/>
</dbReference>
<accession>A0AAD4HNF5</accession>
<dbReference type="EMBL" id="JABBWK010000015">
    <property type="protein sequence ID" value="KAG1902922.1"/>
    <property type="molecule type" value="Genomic_DNA"/>
</dbReference>
<proteinExistence type="predicted"/>